<dbReference type="RefSeq" id="WP_338264569.1">
    <property type="nucleotide sequence ID" value="NZ_AP027271.1"/>
</dbReference>
<feature type="compositionally biased region" description="Polar residues" evidence="1">
    <location>
        <begin position="210"/>
        <end position="225"/>
    </location>
</feature>
<feature type="region of interest" description="Disordered" evidence="1">
    <location>
        <begin position="1"/>
        <end position="21"/>
    </location>
</feature>
<protein>
    <submittedName>
        <fullName evidence="2">Flavin-nucleotide-binding protein</fullName>
    </submittedName>
</protein>
<sequence>MSEATQSTLDGTRLNKTDLSQIKRGPNRATYDKQTALNIIDSSLMCHVGQTREGQVFVTPTCHWRDGDYLYWHGHSKARNVKGPIDAPEKVCINISQLDGLVMARSAFHHSVNYRSVTLFGVPEWIEDHEEKRRQFEIFLEKVSPGRWTQLRPVNDTEIKATGLVRIKIEEASVKFRAEPPIDDPEDKDWPVWAGVIPLEKSWGEAEQDPIQTSQFDLPTNPNAS</sequence>
<dbReference type="Pfam" id="PF12900">
    <property type="entry name" value="Pyridox_ox_2"/>
    <property type="match status" value="1"/>
</dbReference>
<dbReference type="EMBL" id="AP027271">
    <property type="protein sequence ID" value="BDX01368.1"/>
    <property type="molecule type" value="Genomic_DNA"/>
</dbReference>
<accession>A0ABM8FB08</accession>
<proteinExistence type="predicted"/>
<evidence type="ECO:0000256" key="1">
    <source>
        <dbReference type="SAM" id="MobiDB-lite"/>
    </source>
</evidence>
<keyword evidence="3" id="KW-1185">Reference proteome</keyword>
<dbReference type="SUPFAM" id="SSF50475">
    <property type="entry name" value="FMN-binding split barrel"/>
    <property type="match status" value="1"/>
</dbReference>
<dbReference type="PANTHER" id="PTHR34071:SF2">
    <property type="entry name" value="FLAVIN-NUCLEOTIDE-BINDING PROTEIN"/>
    <property type="match status" value="1"/>
</dbReference>
<feature type="region of interest" description="Disordered" evidence="1">
    <location>
        <begin position="204"/>
        <end position="225"/>
    </location>
</feature>
<name>A0ABM8FB08_9GAMM</name>
<dbReference type="Proteomes" id="UP001307608">
    <property type="component" value="Chromosome"/>
</dbReference>
<dbReference type="InterPro" id="IPR024747">
    <property type="entry name" value="Pyridox_Oxase-rel"/>
</dbReference>
<evidence type="ECO:0000313" key="3">
    <source>
        <dbReference type="Proteomes" id="UP001307608"/>
    </source>
</evidence>
<evidence type="ECO:0000313" key="2">
    <source>
        <dbReference type="EMBL" id="BDX01368.1"/>
    </source>
</evidence>
<feature type="compositionally biased region" description="Polar residues" evidence="1">
    <location>
        <begin position="1"/>
        <end position="10"/>
    </location>
</feature>
<organism evidence="2 3">
    <name type="scientific">Marinomonas pontica</name>
    <dbReference type="NCBI Taxonomy" id="264739"/>
    <lineage>
        <taxon>Bacteria</taxon>
        <taxon>Pseudomonadati</taxon>
        <taxon>Pseudomonadota</taxon>
        <taxon>Gammaproteobacteria</taxon>
        <taxon>Oceanospirillales</taxon>
        <taxon>Oceanospirillaceae</taxon>
        <taxon>Marinomonas</taxon>
    </lineage>
</organism>
<dbReference type="InterPro" id="IPR012349">
    <property type="entry name" value="Split_barrel_FMN-bd"/>
</dbReference>
<reference evidence="2 3" key="1">
    <citation type="submission" date="2023-01" db="EMBL/GenBank/DDBJ databases">
        <title>Complete genome sequence of Marinomonas pontica strain 200518_36.</title>
        <authorList>
            <person name="Ueki S."/>
            <person name="Gajardo G."/>
            <person name="Maruyama F."/>
        </authorList>
    </citation>
    <scope>NUCLEOTIDE SEQUENCE [LARGE SCALE GENOMIC DNA]</scope>
    <source>
        <strain evidence="2 3">200518_36</strain>
    </source>
</reference>
<dbReference type="Gene3D" id="2.30.110.10">
    <property type="entry name" value="Electron Transport, Fmn-binding Protein, Chain A"/>
    <property type="match status" value="1"/>
</dbReference>
<dbReference type="PANTHER" id="PTHR34071">
    <property type="entry name" value="5-NITROIMIDAZOLE ANTIBIOTICS RESISTANCE PROTEIN, NIMA-FAMILY-RELATED PROTEIN-RELATED"/>
    <property type="match status" value="1"/>
</dbReference>
<gene>
    <name evidence="2" type="ORF">MACH16_01160</name>
</gene>